<name>A0A060I7M7_RHIET</name>
<keyword evidence="1" id="KW-0614">Plasmid</keyword>
<proteinExistence type="predicted"/>
<protein>
    <submittedName>
        <fullName evidence="1">Uncharacterized protein</fullName>
    </submittedName>
</protein>
<evidence type="ECO:0000313" key="2">
    <source>
        <dbReference type="Proteomes" id="UP000027180"/>
    </source>
</evidence>
<organism evidence="1 2">
    <name type="scientific">Rhizobium etli bv. mimosae str. IE4771</name>
    <dbReference type="NCBI Taxonomy" id="1432050"/>
    <lineage>
        <taxon>Bacteria</taxon>
        <taxon>Pseudomonadati</taxon>
        <taxon>Pseudomonadota</taxon>
        <taxon>Alphaproteobacteria</taxon>
        <taxon>Hyphomicrobiales</taxon>
        <taxon>Rhizobiaceae</taxon>
        <taxon>Rhizobium/Agrobacterium group</taxon>
        <taxon>Rhizobium</taxon>
    </lineage>
</organism>
<evidence type="ECO:0000313" key="1">
    <source>
        <dbReference type="EMBL" id="AIC29744.1"/>
    </source>
</evidence>
<dbReference type="AlphaFoldDB" id="A0A060I7M7"/>
<gene>
    <name evidence="1" type="ORF">IE4771_PB00009</name>
</gene>
<sequence length="59" mass="6811">MLSEYDRWKTLGIKTRSTKNGCWRPKAHVVLWQIGTPLLFSFNTAPVDSKNCRNFDNAP</sequence>
<dbReference type="EMBL" id="CP006988">
    <property type="protein sequence ID" value="AIC29744.1"/>
    <property type="molecule type" value="Genomic_DNA"/>
</dbReference>
<dbReference type="Proteomes" id="UP000027180">
    <property type="component" value="Plasmid pRetIE4771b"/>
</dbReference>
<reference evidence="1 2" key="1">
    <citation type="submission" date="2013-12" db="EMBL/GenBank/DDBJ databases">
        <title>Complete genome sequence of Rhizobium etli bv. mimosae IE4771.</title>
        <authorList>
            <person name="Bustos P."/>
            <person name="Santamaria R.I."/>
            <person name="Lozano L."/>
            <person name="Ormeno-Orrillo E."/>
            <person name="Rogel M.A."/>
            <person name="Romero D."/>
            <person name="Cevallos M.A."/>
            <person name="Martinez-Romero E."/>
            <person name="Gonzalez V."/>
        </authorList>
    </citation>
    <scope>NUCLEOTIDE SEQUENCE [LARGE SCALE GENOMIC DNA]</scope>
    <source>
        <strain evidence="1 2">IE4771</strain>
        <plasmid evidence="2">Plasmid pRetIE4771b</plasmid>
    </source>
</reference>
<accession>A0A060I7M7</accession>
<dbReference type="HOGENOM" id="CLU_2957466_0_0_5"/>
<dbReference type="KEGG" id="rei:IE4771_PB00009"/>
<geneLocation type="plasmid" evidence="1 2">
    <name>pRetIE4771b</name>
</geneLocation>